<keyword evidence="6" id="KW-0614">Plasmid</keyword>
<organism evidence="6 7">
    <name type="scientific">Tistrella mobilis (strain KA081020-065)</name>
    <dbReference type="NCBI Taxonomy" id="1110502"/>
    <lineage>
        <taxon>Bacteria</taxon>
        <taxon>Pseudomonadati</taxon>
        <taxon>Pseudomonadota</taxon>
        <taxon>Alphaproteobacteria</taxon>
        <taxon>Geminicoccales</taxon>
        <taxon>Geminicoccaceae</taxon>
        <taxon>Tistrella</taxon>
    </lineage>
</organism>
<dbReference type="Pfam" id="PF12867">
    <property type="entry name" value="DinB_2"/>
    <property type="match status" value="1"/>
</dbReference>
<protein>
    <submittedName>
        <fullName evidence="6">Sulfatase-modifying factor</fullName>
    </submittedName>
</protein>
<dbReference type="InterPro" id="IPR024775">
    <property type="entry name" value="DinB-like"/>
</dbReference>
<dbReference type="InterPro" id="IPR051043">
    <property type="entry name" value="Sulfatase_Mod_Factor_Kinase"/>
</dbReference>
<geneLocation type="plasmid" evidence="6 7">
    <name>pTM1</name>
</geneLocation>
<reference evidence="6 7" key="1">
    <citation type="journal article" date="2012" name="J. Am. Chem. Soc.">
        <title>Bacterial biosynthesis and maturation of the didemnin anti-cancer agents.</title>
        <authorList>
            <person name="Xu Y."/>
            <person name="Kersten R.D."/>
            <person name="Nam S.J."/>
            <person name="Lu L."/>
            <person name="Al-Suwailem A.M."/>
            <person name="Zheng H."/>
            <person name="Fenical W."/>
            <person name="Dorrestein P.C."/>
            <person name="Moore B.S."/>
            <person name="Qian P.Y."/>
        </authorList>
    </citation>
    <scope>NUCLEOTIDE SEQUENCE [LARGE SCALE GENOMIC DNA]</scope>
    <source>
        <strain evidence="6 7">KA081020-065</strain>
    </source>
</reference>
<dbReference type="PANTHER" id="PTHR23150">
    <property type="entry name" value="SULFATASE MODIFYING FACTOR 1, 2"/>
    <property type="match status" value="1"/>
</dbReference>
<gene>
    <name evidence="6" type="ordered locus">TMO_a0034</name>
</gene>
<dbReference type="HOGENOM" id="CLU_012431_9_0_5"/>
<keyword evidence="2" id="KW-0408">Iron</keyword>
<evidence type="ECO:0000256" key="1">
    <source>
        <dbReference type="ARBA" id="ARBA00023002"/>
    </source>
</evidence>
<proteinExistence type="predicted"/>
<keyword evidence="7" id="KW-1185">Reference proteome</keyword>
<comment type="pathway">
    <text evidence="3">Amino-acid biosynthesis; ergothioneine biosynthesis.</text>
</comment>
<dbReference type="NCBIfam" id="TIGR03440">
    <property type="entry name" value="egtB_TIGR03440"/>
    <property type="match status" value="1"/>
</dbReference>
<dbReference type="InterPro" id="IPR034660">
    <property type="entry name" value="DinB/YfiT-like"/>
</dbReference>
<feature type="domain" description="DinB-like" evidence="5">
    <location>
        <begin position="28"/>
        <end position="161"/>
    </location>
</feature>
<accession>I3TRP9</accession>
<dbReference type="KEGG" id="tmo:TMO_a0034"/>
<dbReference type="AlphaFoldDB" id="I3TRP9"/>
<dbReference type="SUPFAM" id="SSF109854">
    <property type="entry name" value="DinB/YfiT-like putative metalloenzymes"/>
    <property type="match status" value="1"/>
</dbReference>
<dbReference type="SUPFAM" id="SSF56436">
    <property type="entry name" value="C-type lectin-like"/>
    <property type="match status" value="1"/>
</dbReference>
<name>I3TRP9_TISMK</name>
<evidence type="ECO:0000259" key="5">
    <source>
        <dbReference type="Pfam" id="PF12867"/>
    </source>
</evidence>
<dbReference type="RefSeq" id="WP_014747114.1">
    <property type="nucleotide sequence ID" value="NC_017957.2"/>
</dbReference>
<evidence type="ECO:0000256" key="3">
    <source>
        <dbReference type="ARBA" id="ARBA00037882"/>
    </source>
</evidence>
<dbReference type="Proteomes" id="UP000005258">
    <property type="component" value="Plasmid pTM1"/>
</dbReference>
<dbReference type="Gene3D" id="3.90.1580.10">
    <property type="entry name" value="paralog of FGE (formylglycine-generating enzyme)"/>
    <property type="match status" value="1"/>
</dbReference>
<dbReference type="PANTHER" id="PTHR23150:SF36">
    <property type="entry name" value="HERCYNINE OXYGENASE"/>
    <property type="match status" value="1"/>
</dbReference>
<dbReference type="Pfam" id="PF03781">
    <property type="entry name" value="FGE-sulfatase"/>
    <property type="match status" value="2"/>
</dbReference>
<evidence type="ECO:0000256" key="2">
    <source>
        <dbReference type="ARBA" id="ARBA00023004"/>
    </source>
</evidence>
<sequence>MYAPMYDGTVPPTDDDLAATPGRLAARFAAVRHQTEALAAPLDPEDQVVQSMPDCSPTKWHLGHTTWFFERLVLLPWLPGWAPVDPIYDHLFNSYYVGLGSRHPRAARGLLTRPPLARVLDWRASVTQGVLDLMASAGPDALARVMPLVELGIHHEQQHQELLLMDVLHLFAQNPLQPAYLPGDSGTAPVAAITDTPRPVTWTDHPGGIHQIGHDPAAGFGFDNEGPRHQVLLQPYRLADRPVTNADWLEFMAEDGYARAEFWLSDGIARAEAEAWQAPLHWFRPEPDGPWWQMTLRGPMPIDPAAPVVHVSHYEADAFARFSGARLPTEAEWEVAAAGHKVEGNLLPRGVLHPQPADPRQSGGPVQLYGDVWEWTASAYGPYPGFRPAAGAIGEYNGKFMANQMVLRGGSCVTPGGHVRPGYRNFFYPHQRWAFAGLRLAADA</sequence>
<evidence type="ECO:0000313" key="6">
    <source>
        <dbReference type="EMBL" id="AFK55437.1"/>
    </source>
</evidence>
<evidence type="ECO:0000259" key="4">
    <source>
        <dbReference type="Pfam" id="PF03781"/>
    </source>
</evidence>
<dbReference type="InterPro" id="IPR017806">
    <property type="entry name" value="EgtB"/>
</dbReference>
<feature type="domain" description="Sulfatase-modifying factor enzyme-like" evidence="4">
    <location>
        <begin position="206"/>
        <end position="348"/>
    </location>
</feature>
<dbReference type="InterPro" id="IPR005532">
    <property type="entry name" value="SUMF_dom"/>
</dbReference>
<dbReference type="EMBL" id="CP003237">
    <property type="protein sequence ID" value="AFK55437.1"/>
    <property type="molecule type" value="Genomic_DNA"/>
</dbReference>
<dbReference type="InterPro" id="IPR016187">
    <property type="entry name" value="CTDL_fold"/>
</dbReference>
<feature type="domain" description="Sulfatase-modifying factor enzyme-like" evidence="4">
    <location>
        <begin position="361"/>
        <end position="441"/>
    </location>
</feature>
<evidence type="ECO:0000313" key="7">
    <source>
        <dbReference type="Proteomes" id="UP000005258"/>
    </source>
</evidence>
<keyword evidence="1" id="KW-0560">Oxidoreductase</keyword>
<dbReference type="GO" id="GO:0052699">
    <property type="term" value="P:ergothioneine biosynthetic process"/>
    <property type="evidence" value="ECO:0007669"/>
    <property type="project" value="InterPro"/>
</dbReference>
<dbReference type="PATRIC" id="fig|1110502.3.peg.3692"/>
<dbReference type="InterPro" id="IPR042095">
    <property type="entry name" value="SUMF_sf"/>
</dbReference>